<accession>A0A1C7MUX6</accession>
<dbReference type="PROSITE" id="PS50878">
    <property type="entry name" value="RT_POL"/>
    <property type="match status" value="1"/>
</dbReference>
<evidence type="ECO:0000313" key="2">
    <source>
        <dbReference type="EMBL" id="OBZ80695.1"/>
    </source>
</evidence>
<feature type="domain" description="Reverse transcriptase" evidence="1">
    <location>
        <begin position="148"/>
        <end position="435"/>
    </location>
</feature>
<dbReference type="EMBL" id="LUGH01001834">
    <property type="protein sequence ID" value="OBZ80695.1"/>
    <property type="molecule type" value="Genomic_DNA"/>
</dbReference>
<proteinExistence type="predicted"/>
<dbReference type="Proteomes" id="UP000093000">
    <property type="component" value="Unassembled WGS sequence"/>
</dbReference>
<name>A0A1C7MUX6_9FUNG</name>
<feature type="non-terminal residue" evidence="2">
    <location>
        <position position="484"/>
    </location>
</feature>
<sequence length="484" mass="54890">SERNAFLRNRPSIEERTKGLLKYDRPIAAIQSNLTDILATRAGNTIRRRAVSQNIAALRDEDSSSPSTDIHQMLDCSESFYSRLYATDHVDITQLDDYFASLVDLPVLDASGQASLVEPITIEEILSATKAEISKKSSPEMVCSVFNDALLRGVYPASWQDIRVRLLPKKSDLTLLKNWRPISLINCDAKIFTRIINYRMRGLIDMLINKHQTGFMPGRFIAENGLLLSTIMDHARKEKRTDIALLLDQEKAYDRVHPAYLRKALQRFRFPEPFIHSIIGLFFGNQVRINVNGYFSHPITQQRGLRQGDPLSPILFNLALEPFLRHILQDTTYRGFTFPPLPSVAVVAPAPIKVLAYADDICVFLSDGHDFARLQVHLQAYGRVSNARANIDKTEAISLNGDALPEWQALLRSHSIYSWHDRSSDTSLRYLGFPVISHIRQRRWKPINLWQSGTCQLSNTVKTVAYTSCGIFPSVLLPPAQVYR</sequence>
<comment type="caution">
    <text evidence="2">The sequence shown here is derived from an EMBL/GenBank/DDBJ whole genome shotgun (WGS) entry which is preliminary data.</text>
</comment>
<evidence type="ECO:0000313" key="3">
    <source>
        <dbReference type="Proteomes" id="UP000093000"/>
    </source>
</evidence>
<dbReference type="OrthoDB" id="2272983at2759"/>
<organism evidence="2 3">
    <name type="scientific">Choanephora cucurbitarum</name>
    <dbReference type="NCBI Taxonomy" id="101091"/>
    <lineage>
        <taxon>Eukaryota</taxon>
        <taxon>Fungi</taxon>
        <taxon>Fungi incertae sedis</taxon>
        <taxon>Mucoromycota</taxon>
        <taxon>Mucoromycotina</taxon>
        <taxon>Mucoromycetes</taxon>
        <taxon>Mucorales</taxon>
        <taxon>Mucorineae</taxon>
        <taxon>Choanephoraceae</taxon>
        <taxon>Choanephoroideae</taxon>
        <taxon>Choanephora</taxon>
    </lineage>
</organism>
<dbReference type="InParanoid" id="A0A1C7MUX6"/>
<evidence type="ECO:0000259" key="1">
    <source>
        <dbReference type="PROSITE" id="PS50878"/>
    </source>
</evidence>
<dbReference type="AlphaFoldDB" id="A0A1C7MUX6"/>
<gene>
    <name evidence="2" type="primary">YTX2_14</name>
    <name evidence="2" type="ORF">A0J61_11256</name>
</gene>
<keyword evidence="3" id="KW-1185">Reference proteome</keyword>
<dbReference type="SUPFAM" id="SSF56672">
    <property type="entry name" value="DNA/RNA polymerases"/>
    <property type="match status" value="1"/>
</dbReference>
<dbReference type="STRING" id="101091.A0A1C7MUX6"/>
<dbReference type="Pfam" id="PF00078">
    <property type="entry name" value="RVT_1"/>
    <property type="match status" value="1"/>
</dbReference>
<dbReference type="InterPro" id="IPR043502">
    <property type="entry name" value="DNA/RNA_pol_sf"/>
</dbReference>
<dbReference type="CDD" id="cd01650">
    <property type="entry name" value="RT_nLTR_like"/>
    <property type="match status" value="1"/>
</dbReference>
<reference evidence="2 3" key="1">
    <citation type="submission" date="2016-03" db="EMBL/GenBank/DDBJ databases">
        <title>Choanephora cucurbitarum.</title>
        <authorList>
            <person name="Min B."/>
            <person name="Park H."/>
            <person name="Park J.-H."/>
            <person name="Shin H.-D."/>
            <person name="Choi I.-G."/>
        </authorList>
    </citation>
    <scope>NUCLEOTIDE SEQUENCE [LARGE SCALE GENOMIC DNA]</scope>
    <source>
        <strain evidence="2 3">KUS-F28377</strain>
    </source>
</reference>
<dbReference type="InterPro" id="IPR000477">
    <property type="entry name" value="RT_dom"/>
</dbReference>
<feature type="non-terminal residue" evidence="2">
    <location>
        <position position="1"/>
    </location>
</feature>
<protein>
    <submittedName>
        <fullName evidence="2">Transposon TX1 uncharacterized protein</fullName>
    </submittedName>
</protein>
<dbReference type="PANTHER" id="PTHR19446">
    <property type="entry name" value="REVERSE TRANSCRIPTASES"/>
    <property type="match status" value="1"/>
</dbReference>